<name>A0A6A6P3Y8_9PEZI</name>
<comment type="similarity">
    <text evidence="1">Belongs to the universal ribosomal protein uS15 family.</text>
</comment>
<dbReference type="CDD" id="cd00353">
    <property type="entry name" value="Ribosomal_S15p_S13e"/>
    <property type="match status" value="1"/>
</dbReference>
<dbReference type="GO" id="GO:1990904">
    <property type="term" value="C:ribonucleoprotein complex"/>
    <property type="evidence" value="ECO:0007669"/>
    <property type="project" value="UniProtKB-KW"/>
</dbReference>
<dbReference type="PANTHER" id="PTHR23321:SF26">
    <property type="entry name" value="SMALL RIBOSOMAL SUBUNIT PROTEIN US15M"/>
    <property type="match status" value="1"/>
</dbReference>
<feature type="region of interest" description="Disordered" evidence="4">
    <location>
        <begin position="14"/>
        <end position="51"/>
    </location>
</feature>
<dbReference type="OrthoDB" id="441444at2759"/>
<evidence type="ECO:0000256" key="2">
    <source>
        <dbReference type="ARBA" id="ARBA00022980"/>
    </source>
</evidence>
<dbReference type="SMART" id="SM01387">
    <property type="entry name" value="Ribosomal_S15"/>
    <property type="match status" value="1"/>
</dbReference>
<dbReference type="Pfam" id="PF00312">
    <property type="entry name" value="Ribosomal_S15"/>
    <property type="match status" value="1"/>
</dbReference>
<dbReference type="InterPro" id="IPR009068">
    <property type="entry name" value="uS15_NS1_RNA-bd_sf"/>
</dbReference>
<accession>A0A6A6P3Y8</accession>
<evidence type="ECO:0000256" key="4">
    <source>
        <dbReference type="SAM" id="MobiDB-lite"/>
    </source>
</evidence>
<dbReference type="AlphaFoldDB" id="A0A6A6P3Y8"/>
<reference evidence="5" key="1">
    <citation type="journal article" date="2020" name="Stud. Mycol.">
        <title>101 Dothideomycetes genomes: a test case for predicting lifestyles and emergence of pathogens.</title>
        <authorList>
            <person name="Haridas S."/>
            <person name="Albert R."/>
            <person name="Binder M."/>
            <person name="Bloem J."/>
            <person name="Labutti K."/>
            <person name="Salamov A."/>
            <person name="Andreopoulos B."/>
            <person name="Baker S."/>
            <person name="Barry K."/>
            <person name="Bills G."/>
            <person name="Bluhm B."/>
            <person name="Cannon C."/>
            <person name="Castanera R."/>
            <person name="Culley D."/>
            <person name="Daum C."/>
            <person name="Ezra D."/>
            <person name="Gonzalez J."/>
            <person name="Henrissat B."/>
            <person name="Kuo A."/>
            <person name="Liang C."/>
            <person name="Lipzen A."/>
            <person name="Lutzoni F."/>
            <person name="Magnuson J."/>
            <person name="Mondo S."/>
            <person name="Nolan M."/>
            <person name="Ohm R."/>
            <person name="Pangilinan J."/>
            <person name="Park H.-J."/>
            <person name="Ramirez L."/>
            <person name="Alfaro M."/>
            <person name="Sun H."/>
            <person name="Tritt A."/>
            <person name="Yoshinaga Y."/>
            <person name="Zwiers L.-H."/>
            <person name="Turgeon B."/>
            <person name="Goodwin S."/>
            <person name="Spatafora J."/>
            <person name="Crous P."/>
            <person name="Grigoriev I."/>
        </authorList>
    </citation>
    <scope>NUCLEOTIDE SEQUENCE</scope>
    <source>
        <strain evidence="5">ATCC 16933</strain>
    </source>
</reference>
<dbReference type="InterPro" id="IPR005290">
    <property type="entry name" value="Ribosomal_uS15_bac-type"/>
</dbReference>
<evidence type="ECO:0000256" key="1">
    <source>
        <dbReference type="ARBA" id="ARBA00008434"/>
    </source>
</evidence>
<dbReference type="GO" id="GO:0006412">
    <property type="term" value="P:translation"/>
    <property type="evidence" value="ECO:0007669"/>
    <property type="project" value="InterPro"/>
</dbReference>
<keyword evidence="6" id="KW-1185">Reference proteome</keyword>
<proteinExistence type="inferred from homology"/>
<dbReference type="EMBL" id="MU001677">
    <property type="protein sequence ID" value="KAF2458696.1"/>
    <property type="molecule type" value="Genomic_DNA"/>
</dbReference>
<dbReference type="PANTHER" id="PTHR23321">
    <property type="entry name" value="RIBOSOMAL PROTEIN S15, BACTERIAL AND ORGANELLAR"/>
    <property type="match status" value="1"/>
</dbReference>
<gene>
    <name evidence="5" type="ORF">BDY21DRAFT_301782</name>
</gene>
<evidence type="ECO:0008006" key="7">
    <source>
        <dbReference type="Google" id="ProtNLM"/>
    </source>
</evidence>
<keyword evidence="2" id="KW-0689">Ribosomal protein</keyword>
<feature type="compositionally biased region" description="Low complexity" evidence="4">
    <location>
        <begin position="21"/>
        <end position="36"/>
    </location>
</feature>
<dbReference type="GO" id="GO:0005737">
    <property type="term" value="C:cytoplasm"/>
    <property type="evidence" value="ECO:0007669"/>
    <property type="project" value="UniProtKB-ARBA"/>
</dbReference>
<sequence length="316" mass="35291">MPPRLSLLSFIGASKGPSRCSHSSFLPRSFSSSPISQAAKKKRKPFDPYAAAQSRARKAANLARQQELFQQRASTLGDPVKGAETAFVRSFDAVKPTPQEVEQTAEKTGEVPNADRQLYLNHYLTPDVLKAAFSRSRRLSAPTLIDARDGDVEAAELNRDMEAHFNKVDAIAVEAMSRILSLQAGSSKDRLRANMQRCIDKFGRHNTDQTLPPRPKGRPPPNAEDQPKKLPRAGPDTGSSEVQIGILTAKIRALSKFLETRGRNDKVNKRNLRILVHRRQKLLKYLRRKERGGPRWQHCIETLGLTEGTWNGEISL</sequence>
<dbReference type="GO" id="GO:0005840">
    <property type="term" value="C:ribosome"/>
    <property type="evidence" value="ECO:0007669"/>
    <property type="project" value="UniProtKB-KW"/>
</dbReference>
<dbReference type="GO" id="GO:0003735">
    <property type="term" value="F:structural constituent of ribosome"/>
    <property type="evidence" value="ECO:0007669"/>
    <property type="project" value="InterPro"/>
</dbReference>
<evidence type="ECO:0000313" key="6">
    <source>
        <dbReference type="Proteomes" id="UP000799766"/>
    </source>
</evidence>
<organism evidence="5 6">
    <name type="scientific">Lineolata rhizophorae</name>
    <dbReference type="NCBI Taxonomy" id="578093"/>
    <lineage>
        <taxon>Eukaryota</taxon>
        <taxon>Fungi</taxon>
        <taxon>Dikarya</taxon>
        <taxon>Ascomycota</taxon>
        <taxon>Pezizomycotina</taxon>
        <taxon>Dothideomycetes</taxon>
        <taxon>Dothideomycetes incertae sedis</taxon>
        <taxon>Lineolatales</taxon>
        <taxon>Lineolataceae</taxon>
        <taxon>Lineolata</taxon>
    </lineage>
</organism>
<dbReference type="Gene3D" id="1.10.287.10">
    <property type="entry name" value="S15/NS1, RNA-binding"/>
    <property type="match status" value="1"/>
</dbReference>
<protein>
    <recommendedName>
        <fullName evidence="7">Ribosomal protein S15</fullName>
    </recommendedName>
</protein>
<feature type="compositionally biased region" description="Pro residues" evidence="4">
    <location>
        <begin position="212"/>
        <end position="222"/>
    </location>
</feature>
<dbReference type="SUPFAM" id="SSF47060">
    <property type="entry name" value="S15/NS1 RNA-binding domain"/>
    <property type="match status" value="1"/>
</dbReference>
<dbReference type="InterPro" id="IPR000589">
    <property type="entry name" value="Ribosomal_uS15"/>
</dbReference>
<dbReference type="Proteomes" id="UP000799766">
    <property type="component" value="Unassembled WGS sequence"/>
</dbReference>
<feature type="region of interest" description="Disordered" evidence="4">
    <location>
        <begin position="202"/>
        <end position="241"/>
    </location>
</feature>
<keyword evidence="3" id="KW-0687">Ribonucleoprotein</keyword>
<evidence type="ECO:0000256" key="3">
    <source>
        <dbReference type="ARBA" id="ARBA00023274"/>
    </source>
</evidence>
<evidence type="ECO:0000313" key="5">
    <source>
        <dbReference type="EMBL" id="KAF2458696.1"/>
    </source>
</evidence>